<keyword evidence="1" id="KW-0472">Membrane</keyword>
<evidence type="ECO:0000259" key="2">
    <source>
        <dbReference type="Pfam" id="PF14321"/>
    </source>
</evidence>
<dbReference type="Pfam" id="PF14321">
    <property type="entry name" value="DUF4382"/>
    <property type="match status" value="1"/>
</dbReference>
<keyword evidence="1" id="KW-0812">Transmembrane</keyword>
<dbReference type="InterPro" id="IPR025491">
    <property type="entry name" value="DUF4382"/>
</dbReference>
<feature type="domain" description="DUF4382" evidence="2">
    <location>
        <begin position="42"/>
        <end position="181"/>
    </location>
</feature>
<feature type="transmembrane region" description="Helical" evidence="1">
    <location>
        <begin position="12"/>
        <end position="33"/>
    </location>
</feature>
<accession>A0A3B0ZB20</accession>
<protein>
    <recommendedName>
        <fullName evidence="2">DUF4382 domain-containing protein</fullName>
    </recommendedName>
</protein>
<evidence type="ECO:0000313" key="3">
    <source>
        <dbReference type="EMBL" id="VAW90595.1"/>
    </source>
</evidence>
<reference evidence="3" key="1">
    <citation type="submission" date="2018-06" db="EMBL/GenBank/DDBJ databases">
        <authorList>
            <person name="Zhirakovskaya E."/>
        </authorList>
    </citation>
    <scope>NUCLEOTIDE SEQUENCE</scope>
</reference>
<gene>
    <name evidence="3" type="ORF">MNBD_GAMMA21-36</name>
</gene>
<keyword evidence="1" id="KW-1133">Transmembrane helix</keyword>
<sequence length="491" mass="53168">MKKLIITGLQKYLALFAFLIVGGFALSACGGGGSDDAAQADTGDVLITLTDAEGDFVSYTVDVLSIKLERQDGTQVETLPMNTRVDFAQYTEMTEFLTAASVPRGIYVRGSILLDYSNADIWIEDAAGEATQVTEYLDANGVAVNELEVRITLDGRNQLPIAPGIPKNLMLDFDLEQSHVVSVADPVSIIIDPVFVVEVDPQRPRIHRTRGPLKQVNVADNAFEIYIRPFYHRIRIGQRIFGSLRVLTNDETIYEIDGATYRGPDGLTTLDTMTQFSAVISHGNLKFNPLRFEATEVYAGSSVPGGDMDVIRGTVTSRSVDDQIVVKGATLFRTDGIIVFNDLVTVQLDASTTVSKQLNIGTFDKDDISVGQRITVFGMITNDQVSDLKMTAANGHARMRISSVRGPVGVLPGETNYLEINAGSINGRSIDIYDFTGTGLDGDDAVASSYEIDTGTLALDNILLDDVVTVRGFPTPFGTAPADFVAQLIIE</sequence>
<proteinExistence type="predicted"/>
<dbReference type="PROSITE" id="PS51257">
    <property type="entry name" value="PROKAR_LIPOPROTEIN"/>
    <property type="match status" value="1"/>
</dbReference>
<dbReference type="EMBL" id="UOFR01000001">
    <property type="protein sequence ID" value="VAW90595.1"/>
    <property type="molecule type" value="Genomic_DNA"/>
</dbReference>
<dbReference type="AlphaFoldDB" id="A0A3B0ZB20"/>
<name>A0A3B0ZB20_9ZZZZ</name>
<organism evidence="3">
    <name type="scientific">hydrothermal vent metagenome</name>
    <dbReference type="NCBI Taxonomy" id="652676"/>
    <lineage>
        <taxon>unclassified sequences</taxon>
        <taxon>metagenomes</taxon>
        <taxon>ecological metagenomes</taxon>
    </lineage>
</organism>
<evidence type="ECO:0000256" key="1">
    <source>
        <dbReference type="SAM" id="Phobius"/>
    </source>
</evidence>